<organism evidence="3 4">
    <name type="scientific">Podospora fimiseda</name>
    <dbReference type="NCBI Taxonomy" id="252190"/>
    <lineage>
        <taxon>Eukaryota</taxon>
        <taxon>Fungi</taxon>
        <taxon>Dikarya</taxon>
        <taxon>Ascomycota</taxon>
        <taxon>Pezizomycotina</taxon>
        <taxon>Sordariomycetes</taxon>
        <taxon>Sordariomycetidae</taxon>
        <taxon>Sordariales</taxon>
        <taxon>Podosporaceae</taxon>
        <taxon>Podospora</taxon>
    </lineage>
</organism>
<accession>A0AAN6YPA7</accession>
<name>A0AAN6YPA7_9PEZI</name>
<evidence type="ECO:0008006" key="5">
    <source>
        <dbReference type="Google" id="ProtNLM"/>
    </source>
</evidence>
<gene>
    <name evidence="3" type="ORF">QBC38DRAFT_65140</name>
</gene>
<evidence type="ECO:0000256" key="2">
    <source>
        <dbReference type="SAM" id="SignalP"/>
    </source>
</evidence>
<evidence type="ECO:0000313" key="4">
    <source>
        <dbReference type="Proteomes" id="UP001301958"/>
    </source>
</evidence>
<dbReference type="AlphaFoldDB" id="A0AAN6YPA7"/>
<feature type="compositionally biased region" description="Basic and acidic residues" evidence="1">
    <location>
        <begin position="188"/>
        <end position="199"/>
    </location>
</feature>
<keyword evidence="4" id="KW-1185">Reference proteome</keyword>
<reference evidence="3" key="1">
    <citation type="journal article" date="2023" name="Mol. Phylogenet. Evol.">
        <title>Genome-scale phylogeny and comparative genomics of the fungal order Sordariales.</title>
        <authorList>
            <person name="Hensen N."/>
            <person name="Bonometti L."/>
            <person name="Westerberg I."/>
            <person name="Brannstrom I.O."/>
            <person name="Guillou S."/>
            <person name="Cros-Aarteil S."/>
            <person name="Calhoun S."/>
            <person name="Haridas S."/>
            <person name="Kuo A."/>
            <person name="Mondo S."/>
            <person name="Pangilinan J."/>
            <person name="Riley R."/>
            <person name="LaButti K."/>
            <person name="Andreopoulos B."/>
            <person name="Lipzen A."/>
            <person name="Chen C."/>
            <person name="Yan M."/>
            <person name="Daum C."/>
            <person name="Ng V."/>
            <person name="Clum A."/>
            <person name="Steindorff A."/>
            <person name="Ohm R.A."/>
            <person name="Martin F."/>
            <person name="Silar P."/>
            <person name="Natvig D.O."/>
            <person name="Lalanne C."/>
            <person name="Gautier V."/>
            <person name="Ament-Velasquez S.L."/>
            <person name="Kruys A."/>
            <person name="Hutchinson M.I."/>
            <person name="Powell A.J."/>
            <person name="Barry K."/>
            <person name="Miller A.N."/>
            <person name="Grigoriev I.V."/>
            <person name="Debuchy R."/>
            <person name="Gladieux P."/>
            <person name="Hiltunen Thoren M."/>
            <person name="Johannesson H."/>
        </authorList>
    </citation>
    <scope>NUCLEOTIDE SEQUENCE</scope>
    <source>
        <strain evidence="3">CBS 990.96</strain>
    </source>
</reference>
<evidence type="ECO:0000256" key="1">
    <source>
        <dbReference type="SAM" id="MobiDB-lite"/>
    </source>
</evidence>
<dbReference type="EMBL" id="MU865446">
    <property type="protein sequence ID" value="KAK4222964.1"/>
    <property type="molecule type" value="Genomic_DNA"/>
</dbReference>
<reference evidence="3" key="2">
    <citation type="submission" date="2023-05" db="EMBL/GenBank/DDBJ databases">
        <authorList>
            <consortium name="Lawrence Berkeley National Laboratory"/>
            <person name="Steindorff A."/>
            <person name="Hensen N."/>
            <person name="Bonometti L."/>
            <person name="Westerberg I."/>
            <person name="Brannstrom I.O."/>
            <person name="Guillou S."/>
            <person name="Cros-Aarteil S."/>
            <person name="Calhoun S."/>
            <person name="Haridas S."/>
            <person name="Kuo A."/>
            <person name="Mondo S."/>
            <person name="Pangilinan J."/>
            <person name="Riley R."/>
            <person name="Labutti K."/>
            <person name="Andreopoulos B."/>
            <person name="Lipzen A."/>
            <person name="Chen C."/>
            <person name="Yanf M."/>
            <person name="Daum C."/>
            <person name="Ng V."/>
            <person name="Clum A."/>
            <person name="Ohm R."/>
            <person name="Martin F."/>
            <person name="Silar P."/>
            <person name="Natvig D."/>
            <person name="Lalanne C."/>
            <person name="Gautier V."/>
            <person name="Ament-Velasquez S.L."/>
            <person name="Kruys A."/>
            <person name="Hutchinson M.I."/>
            <person name="Powell A.J."/>
            <person name="Barry K."/>
            <person name="Miller A.N."/>
            <person name="Grigoriev I.V."/>
            <person name="Debuchy R."/>
            <person name="Gladieux P."/>
            <person name="Thoren M.H."/>
            <person name="Johannesson H."/>
        </authorList>
    </citation>
    <scope>NUCLEOTIDE SEQUENCE</scope>
    <source>
        <strain evidence="3">CBS 990.96</strain>
    </source>
</reference>
<protein>
    <recommendedName>
        <fullName evidence="5">Infection structure specific protein</fullName>
    </recommendedName>
</protein>
<comment type="caution">
    <text evidence="3">The sequence shown here is derived from an EMBL/GenBank/DDBJ whole genome shotgun (WGS) entry which is preliminary data.</text>
</comment>
<keyword evidence="2" id="KW-0732">Signal</keyword>
<proteinExistence type="predicted"/>
<evidence type="ECO:0000313" key="3">
    <source>
        <dbReference type="EMBL" id="KAK4222964.1"/>
    </source>
</evidence>
<feature type="chain" id="PRO_5042851792" description="Infection structure specific protein" evidence="2">
    <location>
        <begin position="19"/>
        <end position="226"/>
    </location>
</feature>
<feature type="region of interest" description="Disordered" evidence="1">
    <location>
        <begin position="145"/>
        <end position="202"/>
    </location>
</feature>
<feature type="compositionally biased region" description="Low complexity" evidence="1">
    <location>
        <begin position="147"/>
        <end position="170"/>
    </location>
</feature>
<feature type="signal peptide" evidence="2">
    <location>
        <begin position="1"/>
        <end position="18"/>
    </location>
</feature>
<sequence length="226" mass="22336">MHPSTLLLLLTSTTITSANLIPGHLAIKRAADSLQPRQTSSPDFDLDLSACYSTLTEVLKSVPTPPPAILTFAITQTATDPCDVVIPKTLSSVYSSYGSVLAKWYATAGDSVTSALKQCPGYEELTQGLDVPLCTGGGPGGIGGGNADAASTTTTTSVALATGSGGEATPAPTPAAGGGSSQQSQGGDNKDGDDKDKPAEGAASSIKGVAGVAGIVGAFIGVIAVL</sequence>
<dbReference type="Proteomes" id="UP001301958">
    <property type="component" value="Unassembled WGS sequence"/>
</dbReference>